<keyword evidence="3" id="KW-1185">Reference proteome</keyword>
<comment type="caution">
    <text evidence="2">The sequence shown here is derived from an EMBL/GenBank/DDBJ whole genome shotgun (WGS) entry which is preliminary data.</text>
</comment>
<feature type="chain" id="PRO_5046118896" evidence="1">
    <location>
        <begin position="20"/>
        <end position="63"/>
    </location>
</feature>
<gene>
    <name evidence="2" type="ORF">Q7A36_31055</name>
</gene>
<name>A0ABT9E9K6_9PROT</name>
<keyword evidence="1" id="KW-0732">Signal</keyword>
<evidence type="ECO:0000256" key="1">
    <source>
        <dbReference type="SAM" id="SignalP"/>
    </source>
</evidence>
<organism evidence="2 3">
    <name type="scientific">Paracraurococcus lichenis</name>
    <dbReference type="NCBI Taxonomy" id="3064888"/>
    <lineage>
        <taxon>Bacteria</taxon>
        <taxon>Pseudomonadati</taxon>
        <taxon>Pseudomonadota</taxon>
        <taxon>Alphaproteobacteria</taxon>
        <taxon>Acetobacterales</taxon>
        <taxon>Roseomonadaceae</taxon>
        <taxon>Paracraurococcus</taxon>
    </lineage>
</organism>
<evidence type="ECO:0000313" key="3">
    <source>
        <dbReference type="Proteomes" id="UP001243009"/>
    </source>
</evidence>
<reference evidence="2 3" key="1">
    <citation type="submission" date="2023-08" db="EMBL/GenBank/DDBJ databases">
        <title>The draft genome sequence of Paracraurococcus sp. LOR1-02.</title>
        <authorList>
            <person name="Kingkaew E."/>
            <person name="Tanasupawat S."/>
        </authorList>
    </citation>
    <scope>NUCLEOTIDE SEQUENCE [LARGE SCALE GENOMIC DNA]</scope>
    <source>
        <strain evidence="2 3">LOR1-02</strain>
    </source>
</reference>
<evidence type="ECO:0000313" key="2">
    <source>
        <dbReference type="EMBL" id="MDO9712812.1"/>
    </source>
</evidence>
<dbReference type="RefSeq" id="WP_305107672.1">
    <property type="nucleotide sequence ID" value="NZ_JAUTWS010000059.1"/>
</dbReference>
<feature type="signal peptide" evidence="1">
    <location>
        <begin position="1"/>
        <end position="19"/>
    </location>
</feature>
<dbReference type="PROSITE" id="PS51257">
    <property type="entry name" value="PROKAR_LIPOPROTEIN"/>
    <property type="match status" value="1"/>
</dbReference>
<sequence length="63" mass="6385">MRALLIATSLLLAACSASKDRPALVTPGGAWRQLNAGQWAWQGNEIASPPLGAAAATGLGDAR</sequence>
<dbReference type="EMBL" id="JAUTWS010000059">
    <property type="protein sequence ID" value="MDO9712812.1"/>
    <property type="molecule type" value="Genomic_DNA"/>
</dbReference>
<protein>
    <submittedName>
        <fullName evidence="2">Uncharacterized protein</fullName>
    </submittedName>
</protein>
<proteinExistence type="predicted"/>
<accession>A0ABT9E9K6</accession>
<dbReference type="Proteomes" id="UP001243009">
    <property type="component" value="Unassembled WGS sequence"/>
</dbReference>